<sequence>MAGFYSKSHGRLWKVFYKREITMPDVRVGRWKVEEGGGVLWNEDDSRVPACSLEEEGEERTGVSRA</sequence>
<dbReference type="EMBL" id="FQNC01000044">
    <property type="protein sequence ID" value="SGY54804.1"/>
    <property type="molecule type" value="Genomic_DNA"/>
</dbReference>
<reference evidence="1 2" key="1">
    <citation type="submission" date="2016-11" db="EMBL/GenBank/DDBJ databases">
        <authorList>
            <person name="Jaros S."/>
            <person name="Januszkiewicz K."/>
            <person name="Wedrychowicz H."/>
        </authorList>
    </citation>
    <scope>NUCLEOTIDE SEQUENCE [LARGE SCALE GENOMIC DNA]</scope>
</reference>
<proteinExistence type="predicted"/>
<name>A0A2X0P7W7_9BASI</name>
<evidence type="ECO:0000313" key="1">
    <source>
        <dbReference type="EMBL" id="SGY54804.1"/>
    </source>
</evidence>
<evidence type="ECO:0000313" key="2">
    <source>
        <dbReference type="Proteomes" id="UP000249464"/>
    </source>
</evidence>
<dbReference type="Proteomes" id="UP000249464">
    <property type="component" value="Unassembled WGS sequence"/>
</dbReference>
<protein>
    <submittedName>
        <fullName evidence="1">BQ5605_C006g03912 protein</fullName>
    </submittedName>
</protein>
<dbReference type="AlphaFoldDB" id="A0A2X0P7W7"/>
<gene>
    <name evidence="1" type="primary">BQ5605_C006g03912</name>
    <name evidence="1" type="ORF">BQ5605_C006G03912</name>
</gene>
<organism evidence="1 2">
    <name type="scientific">Microbotryum silenes-dioicae</name>
    <dbReference type="NCBI Taxonomy" id="796604"/>
    <lineage>
        <taxon>Eukaryota</taxon>
        <taxon>Fungi</taxon>
        <taxon>Dikarya</taxon>
        <taxon>Basidiomycota</taxon>
        <taxon>Pucciniomycotina</taxon>
        <taxon>Microbotryomycetes</taxon>
        <taxon>Microbotryales</taxon>
        <taxon>Microbotryaceae</taxon>
        <taxon>Microbotryum</taxon>
    </lineage>
</organism>
<keyword evidence="2" id="KW-1185">Reference proteome</keyword>
<accession>A0A2X0P7W7</accession>